<dbReference type="PANTHER" id="PTHR38681:SF1">
    <property type="entry name" value="RETROVIRUS-RELATED POL POLYPROTEIN FROM TRANSPOSON 412-LIKE PROTEIN"/>
    <property type="match status" value="1"/>
</dbReference>
<dbReference type="AlphaFoldDB" id="A0AAD9VLI0"/>
<dbReference type="Proteomes" id="UP001258017">
    <property type="component" value="Unassembled WGS sequence"/>
</dbReference>
<sequence>MASYTQSGLHVQRSNAIRLRTSYKEDLNASPAEMLYGTELRVPGEFFIATDIPTDSQFFLEKFREHIRSVRPTPMAHHIKARPFILKDLHTCSHVFKRIDSVRKPLEPPYSGPHRVIKRVNDCVLVILVNGEEKTVSIDCLKPAYIAKEDTSLDQSLPRTAPEVNRSVFMDKPLVTYQKKTVSFLPSRSKSPGRE</sequence>
<accession>A0AAD9VLI0</accession>
<protein>
    <submittedName>
        <fullName evidence="1">Uncharacterized protein</fullName>
    </submittedName>
</protein>
<organism evidence="1 2">
    <name type="scientific">Odynerus spinipes</name>
    <dbReference type="NCBI Taxonomy" id="1348599"/>
    <lineage>
        <taxon>Eukaryota</taxon>
        <taxon>Metazoa</taxon>
        <taxon>Ecdysozoa</taxon>
        <taxon>Arthropoda</taxon>
        <taxon>Hexapoda</taxon>
        <taxon>Insecta</taxon>
        <taxon>Pterygota</taxon>
        <taxon>Neoptera</taxon>
        <taxon>Endopterygota</taxon>
        <taxon>Hymenoptera</taxon>
        <taxon>Apocrita</taxon>
        <taxon>Aculeata</taxon>
        <taxon>Vespoidea</taxon>
        <taxon>Vespidae</taxon>
        <taxon>Eumeninae</taxon>
        <taxon>Odynerus</taxon>
    </lineage>
</organism>
<reference evidence="1" key="2">
    <citation type="journal article" date="2023" name="Commun. Biol.">
        <title>Intrasexual cuticular hydrocarbon dimorphism in a wasp sheds light on hydrocarbon biosynthesis genes in Hymenoptera.</title>
        <authorList>
            <person name="Moris V.C."/>
            <person name="Podsiadlowski L."/>
            <person name="Martin S."/>
            <person name="Oeyen J.P."/>
            <person name="Donath A."/>
            <person name="Petersen M."/>
            <person name="Wilbrandt J."/>
            <person name="Misof B."/>
            <person name="Liedtke D."/>
            <person name="Thamm M."/>
            <person name="Scheiner R."/>
            <person name="Schmitt T."/>
            <person name="Niehuis O."/>
        </authorList>
    </citation>
    <scope>NUCLEOTIDE SEQUENCE</scope>
    <source>
        <strain evidence="1">GBR_01_08_01A</strain>
    </source>
</reference>
<evidence type="ECO:0000313" key="1">
    <source>
        <dbReference type="EMBL" id="KAK2578225.1"/>
    </source>
</evidence>
<name>A0AAD9VLI0_9HYME</name>
<gene>
    <name evidence="1" type="ORF">KPH14_009770</name>
</gene>
<keyword evidence="2" id="KW-1185">Reference proteome</keyword>
<dbReference type="PANTHER" id="PTHR38681">
    <property type="entry name" value="RETROVIRUS-RELATED POL POLYPROTEIN FROM TRANSPOSON 412-LIKE PROTEIN-RELATED"/>
    <property type="match status" value="1"/>
</dbReference>
<proteinExistence type="predicted"/>
<comment type="caution">
    <text evidence="1">The sequence shown here is derived from an EMBL/GenBank/DDBJ whole genome shotgun (WGS) entry which is preliminary data.</text>
</comment>
<dbReference type="EMBL" id="JAIFRP010000511">
    <property type="protein sequence ID" value="KAK2578225.1"/>
    <property type="molecule type" value="Genomic_DNA"/>
</dbReference>
<evidence type="ECO:0000313" key="2">
    <source>
        <dbReference type="Proteomes" id="UP001258017"/>
    </source>
</evidence>
<reference evidence="1" key="1">
    <citation type="submission" date="2021-08" db="EMBL/GenBank/DDBJ databases">
        <authorList>
            <person name="Misof B."/>
            <person name="Oliver O."/>
            <person name="Podsiadlowski L."/>
            <person name="Donath A."/>
            <person name="Peters R."/>
            <person name="Mayer C."/>
            <person name="Rust J."/>
            <person name="Gunkel S."/>
            <person name="Lesny P."/>
            <person name="Martin S."/>
            <person name="Oeyen J.P."/>
            <person name="Petersen M."/>
            <person name="Panagiotis P."/>
            <person name="Wilbrandt J."/>
            <person name="Tanja T."/>
        </authorList>
    </citation>
    <scope>NUCLEOTIDE SEQUENCE</scope>
    <source>
        <strain evidence="1">GBR_01_08_01A</strain>
        <tissue evidence="1">Thorax + abdomen</tissue>
    </source>
</reference>